<reference evidence="1 2" key="1">
    <citation type="submission" date="2019-08" db="EMBL/GenBank/DDBJ databases">
        <authorList>
            <person name="Alioto T."/>
            <person name="Alioto T."/>
            <person name="Gomez Garrido J."/>
        </authorList>
    </citation>
    <scope>NUCLEOTIDE SEQUENCE [LARGE SCALE GENOMIC DNA]</scope>
</reference>
<keyword evidence="2" id="KW-1185">Reference proteome</keyword>
<dbReference type="EMBL" id="CABPRJ010000958">
    <property type="protein sequence ID" value="VVC32652.1"/>
    <property type="molecule type" value="Genomic_DNA"/>
</dbReference>
<name>A0A5E4MMD2_9HEMI</name>
<gene>
    <name evidence="1" type="ORF">CINCED_3A021575</name>
</gene>
<proteinExistence type="predicted"/>
<evidence type="ECO:0000313" key="1">
    <source>
        <dbReference type="EMBL" id="VVC32652.1"/>
    </source>
</evidence>
<evidence type="ECO:0000313" key="2">
    <source>
        <dbReference type="Proteomes" id="UP000325440"/>
    </source>
</evidence>
<protein>
    <submittedName>
        <fullName evidence="1">Uncharacterized protein</fullName>
    </submittedName>
</protein>
<organism evidence="1 2">
    <name type="scientific">Cinara cedri</name>
    <dbReference type="NCBI Taxonomy" id="506608"/>
    <lineage>
        <taxon>Eukaryota</taxon>
        <taxon>Metazoa</taxon>
        <taxon>Ecdysozoa</taxon>
        <taxon>Arthropoda</taxon>
        <taxon>Hexapoda</taxon>
        <taxon>Insecta</taxon>
        <taxon>Pterygota</taxon>
        <taxon>Neoptera</taxon>
        <taxon>Paraneoptera</taxon>
        <taxon>Hemiptera</taxon>
        <taxon>Sternorrhyncha</taxon>
        <taxon>Aphidomorpha</taxon>
        <taxon>Aphidoidea</taxon>
        <taxon>Aphididae</taxon>
        <taxon>Lachninae</taxon>
        <taxon>Cinara</taxon>
    </lineage>
</organism>
<dbReference type="AlphaFoldDB" id="A0A5E4MMD2"/>
<accession>A0A5E4MMD2</accession>
<dbReference type="Proteomes" id="UP000325440">
    <property type="component" value="Unassembled WGS sequence"/>
</dbReference>
<sequence length="53" mass="6207">MREIFRRCEIFRNALEIPNIGAVLSKVLWALCELVPKIQGDIQNDGRRLINRK</sequence>